<gene>
    <name evidence="1" type="ORF">A2V80_02165</name>
</gene>
<evidence type="ECO:0000313" key="2">
    <source>
        <dbReference type="Proteomes" id="UP000179013"/>
    </source>
</evidence>
<organism evidence="1 2">
    <name type="scientific">Candidatus Woesebacteria bacterium RBG_16_39_8b</name>
    <dbReference type="NCBI Taxonomy" id="1802482"/>
    <lineage>
        <taxon>Bacteria</taxon>
        <taxon>Candidatus Woeseibacteriota</taxon>
    </lineage>
</organism>
<protein>
    <submittedName>
        <fullName evidence="1">Uncharacterized protein</fullName>
    </submittedName>
</protein>
<dbReference type="EMBL" id="MGFU01000058">
    <property type="protein sequence ID" value="OGM11542.1"/>
    <property type="molecule type" value="Genomic_DNA"/>
</dbReference>
<evidence type="ECO:0000313" key="1">
    <source>
        <dbReference type="EMBL" id="OGM11542.1"/>
    </source>
</evidence>
<sequence length="233" mass="26264">MKIPFISTPDKPLIASTQDKVPVADIVDNLIIYKSGGAALVLESTSLNFGLLSTIEQEAVIAAYAALLNSFTFPVQITVRSQRKDISNYIKFLGEAESKIKNPKLAVIMRDYKSFIVDAIRKKNVLSKKFYIIIPFTPYELGATKSFIATAKRGGSLPFPKSYVVNKARITLYPKRDHLMRQAGRLSIILRQLKNEELIELLYHTYNPTPPPKSEEFEALKKAEANMYKNKYG</sequence>
<dbReference type="AlphaFoldDB" id="A0A1F7X929"/>
<dbReference type="Proteomes" id="UP000179013">
    <property type="component" value="Unassembled WGS sequence"/>
</dbReference>
<accession>A0A1F7X929</accession>
<proteinExistence type="predicted"/>
<name>A0A1F7X929_9BACT</name>
<comment type="caution">
    <text evidence="1">The sequence shown here is derived from an EMBL/GenBank/DDBJ whole genome shotgun (WGS) entry which is preliminary data.</text>
</comment>
<reference evidence="1 2" key="1">
    <citation type="journal article" date="2016" name="Nat. Commun.">
        <title>Thousands of microbial genomes shed light on interconnected biogeochemical processes in an aquifer system.</title>
        <authorList>
            <person name="Anantharaman K."/>
            <person name="Brown C.T."/>
            <person name="Hug L.A."/>
            <person name="Sharon I."/>
            <person name="Castelle C.J."/>
            <person name="Probst A.J."/>
            <person name="Thomas B.C."/>
            <person name="Singh A."/>
            <person name="Wilkins M.J."/>
            <person name="Karaoz U."/>
            <person name="Brodie E.L."/>
            <person name="Williams K.H."/>
            <person name="Hubbard S.S."/>
            <person name="Banfield J.F."/>
        </authorList>
    </citation>
    <scope>NUCLEOTIDE SEQUENCE [LARGE SCALE GENOMIC DNA]</scope>
</reference>